<dbReference type="EMBL" id="FOGG01000011">
    <property type="protein sequence ID" value="SER57811.1"/>
    <property type="molecule type" value="Genomic_DNA"/>
</dbReference>
<evidence type="ECO:0000313" key="3">
    <source>
        <dbReference type="Proteomes" id="UP000199572"/>
    </source>
</evidence>
<dbReference type="AlphaFoldDB" id="A0A1H9QBC3"/>
<reference evidence="2 3" key="1">
    <citation type="submission" date="2016-10" db="EMBL/GenBank/DDBJ databases">
        <authorList>
            <person name="de Groot N.N."/>
        </authorList>
    </citation>
    <scope>NUCLEOTIDE SEQUENCE [LARGE SCALE GENOMIC DNA]</scope>
    <source>
        <strain evidence="2 3">DSM 18610</strain>
    </source>
</reference>
<keyword evidence="3" id="KW-1185">Reference proteome</keyword>
<name>A0A1H9QBC3_9SPHI</name>
<dbReference type="Proteomes" id="UP000199572">
    <property type="component" value="Unassembled WGS sequence"/>
</dbReference>
<feature type="region of interest" description="Disordered" evidence="1">
    <location>
        <begin position="1"/>
        <end position="89"/>
    </location>
</feature>
<accession>A0A1H9QBC3</accession>
<gene>
    <name evidence="2" type="ORF">SAMN04488023_111124</name>
</gene>
<proteinExistence type="predicted"/>
<dbReference type="STRING" id="390241.SAMN04488023_111124"/>
<feature type="compositionally biased region" description="Basic and acidic residues" evidence="1">
    <location>
        <begin position="31"/>
        <end position="68"/>
    </location>
</feature>
<dbReference type="RefSeq" id="WP_090884207.1">
    <property type="nucleotide sequence ID" value="NZ_FOGG01000011.1"/>
</dbReference>
<protein>
    <submittedName>
        <fullName evidence="2">Uncharacterized protein</fullName>
    </submittedName>
</protein>
<evidence type="ECO:0000256" key="1">
    <source>
        <dbReference type="SAM" id="MobiDB-lite"/>
    </source>
</evidence>
<evidence type="ECO:0000313" key="2">
    <source>
        <dbReference type="EMBL" id="SER57811.1"/>
    </source>
</evidence>
<sequence>MKNDPKTEQHPNPSDDVQLEIETVIPSVETETEKKPGLPNHSKEPLVKTETQEESEDNKPQNEEKQKEAATPQNDDDDDARDQIETISP</sequence>
<dbReference type="OrthoDB" id="771149at2"/>
<organism evidence="2 3">
    <name type="scientific">Pedobacter rhizosphaerae</name>
    <dbReference type="NCBI Taxonomy" id="390241"/>
    <lineage>
        <taxon>Bacteria</taxon>
        <taxon>Pseudomonadati</taxon>
        <taxon>Bacteroidota</taxon>
        <taxon>Sphingobacteriia</taxon>
        <taxon>Sphingobacteriales</taxon>
        <taxon>Sphingobacteriaceae</taxon>
        <taxon>Pedobacter</taxon>
    </lineage>
</organism>